<dbReference type="SMART" id="SM00382">
    <property type="entry name" value="AAA"/>
    <property type="match status" value="1"/>
</dbReference>
<dbReference type="SUPFAM" id="SSF52540">
    <property type="entry name" value="P-loop containing nucleoside triphosphate hydrolases"/>
    <property type="match status" value="2"/>
</dbReference>
<reference evidence="5" key="2">
    <citation type="submission" date="2017-10" db="EMBL/GenBank/DDBJ databases">
        <authorList>
            <person name="Skurnik M."/>
        </authorList>
    </citation>
    <scope>NUCLEOTIDE SEQUENCE [LARGE SCALE GENOMIC DNA]</scope>
</reference>
<dbReference type="GeneID" id="40100929"/>
<feature type="domain" description="AAA+ ATPase" evidence="2">
    <location>
        <begin position="208"/>
        <end position="336"/>
    </location>
</feature>
<dbReference type="InterPro" id="IPR003593">
    <property type="entry name" value="AAA+_ATPase"/>
</dbReference>
<organism evidence="3 5">
    <name type="scientific">Yersinia phage fHe-Yen9-04</name>
    <dbReference type="NCBI Taxonomy" id="2052742"/>
    <lineage>
        <taxon>Viruses</taxon>
        <taxon>Duplodnaviria</taxon>
        <taxon>Heunggongvirae</taxon>
        <taxon>Uroviricota</taxon>
        <taxon>Caudoviricetes</taxon>
        <taxon>Eneladusvirus</taxon>
        <taxon>Eneladusvirus Yen904</taxon>
    </lineage>
</organism>
<dbReference type="RefSeq" id="YP_009624121.1">
    <property type="nucleotide sequence ID" value="NC_042116.1"/>
</dbReference>
<protein>
    <submittedName>
        <fullName evidence="3">Phage protein</fullName>
    </submittedName>
</protein>
<evidence type="ECO:0000313" key="3">
    <source>
        <dbReference type="EMBL" id="SOK58788.1"/>
    </source>
</evidence>
<dbReference type="InterPro" id="IPR050747">
    <property type="entry name" value="Mitochondrial_chaperone_BCS1"/>
</dbReference>
<keyword evidence="5" id="KW-1185">Reference proteome</keyword>
<evidence type="ECO:0000259" key="2">
    <source>
        <dbReference type="SMART" id="SM00382"/>
    </source>
</evidence>
<reference evidence="4 6" key="3">
    <citation type="submission" date="2019-06" db="EMBL/GenBank/DDBJ databases">
        <authorList>
            <person name="Bower L."/>
            <person name="Leinonen R."/>
        </authorList>
    </citation>
    <scope>NUCLEOTIDE SEQUENCE [LARGE SCALE GENOMIC DNA]</scope>
</reference>
<dbReference type="EMBL" id="LR596615">
    <property type="protein sequence ID" value="VUE36557.1"/>
    <property type="molecule type" value="Genomic_DNA"/>
</dbReference>
<dbReference type="OrthoDB" id="23676at10239"/>
<gene>
    <name evidence="3" type="primary">g511</name>
</gene>
<dbReference type="GO" id="GO:0005524">
    <property type="term" value="F:ATP binding"/>
    <property type="evidence" value="ECO:0007669"/>
    <property type="project" value="InterPro"/>
</dbReference>
<evidence type="ECO:0000313" key="5">
    <source>
        <dbReference type="Proteomes" id="UP000240931"/>
    </source>
</evidence>
<dbReference type="GO" id="GO:0016887">
    <property type="term" value="F:ATP hydrolysis activity"/>
    <property type="evidence" value="ECO:0007669"/>
    <property type="project" value="InterPro"/>
</dbReference>
<name>A0A2C9CZI3_9CAUD</name>
<evidence type="ECO:0000313" key="4">
    <source>
        <dbReference type="EMBL" id="VUE36557.1"/>
    </source>
</evidence>
<dbReference type="InterPro" id="IPR003959">
    <property type="entry name" value="ATPase_AAA_core"/>
</dbReference>
<dbReference type="KEGG" id="vg:40100929"/>
<comment type="similarity">
    <text evidence="1">Belongs to the AAA ATPase family. BCS1 subfamily.</text>
</comment>
<dbReference type="Gene3D" id="3.40.50.300">
    <property type="entry name" value="P-loop containing nucleotide triphosphate hydrolases"/>
    <property type="match status" value="1"/>
</dbReference>
<evidence type="ECO:0000313" key="6">
    <source>
        <dbReference type="Proteomes" id="UP000317227"/>
    </source>
</evidence>
<dbReference type="EMBL" id="LT960551">
    <property type="protein sequence ID" value="SOK58788.1"/>
    <property type="molecule type" value="Genomic_DNA"/>
</dbReference>
<dbReference type="Proteomes" id="UP000317227">
    <property type="component" value="Segment"/>
</dbReference>
<dbReference type="InterPro" id="IPR027417">
    <property type="entry name" value="P-loop_NTPase"/>
</dbReference>
<sequence length="377" mass="43155">MQTKSVDVRIRETRKLKPPGSIMTDTNLTPIQQQIKSLFSDAMEYSANLRITDIVNYNMASNFINTVQDIIYYVSNDEPMGKNTYNKIIEMFCDKHEFEKINFGNYCIIYDNVNIHGAFSYHEYTEKTYGLYYIINQSYVESLNDVADNRPDKNDTPIISRISVDNRGCLEMNNILFNAPKIDIPSNIMYPWFEYTPEEYALKFIESNANILLLYGDPGTGKTTFIKKMLQGIGFTEARKINVVDTPDVMNSPELVNRIYISKHKDIFIFEDVDKHLYSRSDGNEIMAGLLNAAEGLASPDVKIIISTNIKRLSDIDSALIRPGRCYKTLEFHTLDQEQQIGIRNFLDLDTEVCSGKQSLAEVMNEKSAKIQAFGFN</sequence>
<reference evidence="3" key="1">
    <citation type="submission" date="2017-10" db="EMBL/GenBank/DDBJ databases">
        <authorList>
            <person name="Banno H."/>
            <person name="Chua N.-H."/>
        </authorList>
    </citation>
    <scope>NUCLEOTIDE SEQUENCE [LARGE SCALE GENOMIC DNA]</scope>
</reference>
<evidence type="ECO:0000256" key="1">
    <source>
        <dbReference type="ARBA" id="ARBA00007448"/>
    </source>
</evidence>
<accession>A0A2C9CZI3</accession>
<proteinExistence type="inferred from homology"/>
<dbReference type="Proteomes" id="UP000240931">
    <property type="component" value="Segment"/>
</dbReference>
<dbReference type="PANTHER" id="PTHR23070">
    <property type="entry name" value="BCS1 AAA-TYPE ATPASE"/>
    <property type="match status" value="1"/>
</dbReference>
<dbReference type="Pfam" id="PF00004">
    <property type="entry name" value="AAA"/>
    <property type="match status" value="1"/>
</dbReference>